<reference evidence="2" key="1">
    <citation type="submission" date="2022-08" db="EMBL/GenBank/DDBJ databases">
        <authorList>
            <consortium name="DOE Joint Genome Institute"/>
            <person name="Min B."/>
            <person name="Riley R."/>
            <person name="Sierra-Patev S."/>
            <person name="Naranjo-Ortiz M."/>
            <person name="Looney B."/>
            <person name="Konkel Z."/>
            <person name="Slot J.C."/>
            <person name="Sakamoto Y."/>
            <person name="Steenwyk J.L."/>
            <person name="Rokas A."/>
            <person name="Carro J."/>
            <person name="Camarero S."/>
            <person name="Ferreira P."/>
            <person name="Molpeceres G."/>
            <person name="Ruiz-Duenas F.J."/>
            <person name="Serrano A."/>
            <person name="Henrissat B."/>
            <person name="Drula E."/>
            <person name="Hughes K.W."/>
            <person name="Mata J.L."/>
            <person name="Ishikawa N.K."/>
            <person name="Vargas-Isla R."/>
            <person name="Ushijima S."/>
            <person name="Smith C.A."/>
            <person name="Ahrendt S."/>
            <person name="Andreopoulos W."/>
            <person name="He G."/>
            <person name="Labutti K."/>
            <person name="Lipzen A."/>
            <person name="Ng V."/>
            <person name="Sandor L."/>
            <person name="Barry K."/>
            <person name="Martinez A.T."/>
            <person name="Xiao Y."/>
            <person name="Gibbons J.G."/>
            <person name="Terashima K."/>
            <person name="Hibbett D.S."/>
            <person name="Grigoriev I.V."/>
        </authorList>
    </citation>
    <scope>NUCLEOTIDE SEQUENCE</scope>
    <source>
        <strain evidence="2">TFB7829</strain>
    </source>
</reference>
<gene>
    <name evidence="2" type="ORF">F5890DRAFT_1519350</name>
</gene>
<protein>
    <submittedName>
        <fullName evidence="2">Uncharacterized protein</fullName>
    </submittedName>
</protein>
<keyword evidence="1" id="KW-0732">Signal</keyword>
<proteinExistence type="predicted"/>
<evidence type="ECO:0000256" key="1">
    <source>
        <dbReference type="SAM" id="SignalP"/>
    </source>
</evidence>
<dbReference type="Proteomes" id="UP001163850">
    <property type="component" value="Unassembled WGS sequence"/>
</dbReference>
<feature type="signal peptide" evidence="1">
    <location>
        <begin position="1"/>
        <end position="20"/>
    </location>
</feature>
<feature type="chain" id="PRO_5041278586" evidence="1">
    <location>
        <begin position="21"/>
        <end position="210"/>
    </location>
</feature>
<accession>A0AA38UT06</accession>
<organism evidence="2 3">
    <name type="scientific">Lentinula detonsa</name>
    <dbReference type="NCBI Taxonomy" id="2804962"/>
    <lineage>
        <taxon>Eukaryota</taxon>
        <taxon>Fungi</taxon>
        <taxon>Dikarya</taxon>
        <taxon>Basidiomycota</taxon>
        <taxon>Agaricomycotina</taxon>
        <taxon>Agaricomycetes</taxon>
        <taxon>Agaricomycetidae</taxon>
        <taxon>Agaricales</taxon>
        <taxon>Marasmiineae</taxon>
        <taxon>Omphalotaceae</taxon>
        <taxon>Lentinula</taxon>
    </lineage>
</organism>
<evidence type="ECO:0000313" key="2">
    <source>
        <dbReference type="EMBL" id="KAJ3984101.1"/>
    </source>
</evidence>
<comment type="caution">
    <text evidence="2">The sequence shown here is derived from an EMBL/GenBank/DDBJ whole genome shotgun (WGS) entry which is preliminary data.</text>
</comment>
<dbReference type="EMBL" id="MU802000">
    <property type="protein sequence ID" value="KAJ3984101.1"/>
    <property type="molecule type" value="Genomic_DNA"/>
</dbReference>
<name>A0AA38UT06_9AGAR</name>
<dbReference type="AlphaFoldDB" id="A0AA38UT06"/>
<sequence>MHFPVASFYVLLGLFAVGSSIPTGAKRLARLKFNQQMSFFNHSTYSVGDELKNVTASTEPTVEFTFIYNSEGVPHEAIKRPEAVAYAKSNAFLILQHVETVIGLKRPYIVHFTNISPAASLIAKKSGFRFRFRALDDDGQYRPYAGDVGACTRKCIDPGASVRRPNRDRATIFKGSVLQPPTRKNVMGECVEYLRTAFQRPRLYFPSISL</sequence>
<evidence type="ECO:0000313" key="3">
    <source>
        <dbReference type="Proteomes" id="UP001163850"/>
    </source>
</evidence>